<protein>
    <submittedName>
        <fullName evidence="3">Uncharacterized protein LOC108559236</fullName>
    </submittedName>
</protein>
<reference evidence="3" key="1">
    <citation type="submission" date="2025-08" db="UniProtKB">
        <authorList>
            <consortium name="RefSeq"/>
        </authorList>
    </citation>
    <scope>IDENTIFICATION</scope>
    <source>
        <tissue evidence="3">Whole Larva</tissue>
    </source>
</reference>
<keyword evidence="2" id="KW-1185">Reference proteome</keyword>
<dbReference type="InterPro" id="IPR052728">
    <property type="entry name" value="O2_lipid_transport_reg"/>
</dbReference>
<dbReference type="PANTHER" id="PTHR11161">
    <property type="entry name" value="O-ACYLTRANSFERASE"/>
    <property type="match status" value="1"/>
</dbReference>
<dbReference type="Proteomes" id="UP000695000">
    <property type="component" value="Unplaced"/>
</dbReference>
<evidence type="ECO:0000313" key="3">
    <source>
        <dbReference type="RefSeq" id="XP_017771936.1"/>
    </source>
</evidence>
<dbReference type="PANTHER" id="PTHR11161:SF72">
    <property type="entry name" value="FI21449P1"/>
    <property type="match status" value="1"/>
</dbReference>
<organism evidence="2 3">
    <name type="scientific">Nicrophorus vespilloides</name>
    <name type="common">Boreal carrion beetle</name>
    <dbReference type="NCBI Taxonomy" id="110193"/>
    <lineage>
        <taxon>Eukaryota</taxon>
        <taxon>Metazoa</taxon>
        <taxon>Ecdysozoa</taxon>
        <taxon>Arthropoda</taxon>
        <taxon>Hexapoda</taxon>
        <taxon>Insecta</taxon>
        <taxon>Pterygota</taxon>
        <taxon>Neoptera</taxon>
        <taxon>Endopterygota</taxon>
        <taxon>Coleoptera</taxon>
        <taxon>Polyphaga</taxon>
        <taxon>Staphyliniformia</taxon>
        <taxon>Silphidae</taxon>
        <taxon>Nicrophorinae</taxon>
        <taxon>Nicrophorus</taxon>
    </lineage>
</organism>
<dbReference type="RefSeq" id="XP_017771936.1">
    <property type="nucleotide sequence ID" value="XM_017916447.1"/>
</dbReference>
<keyword evidence="1" id="KW-0812">Transmembrane</keyword>
<keyword evidence="1" id="KW-0472">Membrane</keyword>
<feature type="transmembrane region" description="Helical" evidence="1">
    <location>
        <begin position="126"/>
        <end position="145"/>
    </location>
</feature>
<evidence type="ECO:0000313" key="2">
    <source>
        <dbReference type="Proteomes" id="UP000695000"/>
    </source>
</evidence>
<feature type="transmembrane region" description="Helical" evidence="1">
    <location>
        <begin position="202"/>
        <end position="222"/>
    </location>
</feature>
<gene>
    <name evidence="3" type="primary">LOC108559236</name>
</gene>
<name>A0ABM1MBI6_NICVS</name>
<dbReference type="GeneID" id="108559236"/>
<sequence>MPPLFHLDDFDGCLTLKSDSLYCYATVQLAPNDEENVSKTWKIIEEVITVPRFFRHDWLRHGICVQETCPNIPKASYGLRNGTSELWKGISDCYSQKYEHLGLRGEVTEINCQNDQPFYEIDSPDIIYMYIMLTLLGLVIIGTVFEAPARYRSPEEYQQITNSSKVRKLLTAFSLTKNLERLGSEITSEDGLALAPIQGIRVFNMFFVVMCHTCMILFMGPIDNPQYAENVK</sequence>
<accession>A0ABM1MBI6</accession>
<keyword evidence="1" id="KW-1133">Transmembrane helix</keyword>
<proteinExistence type="predicted"/>
<evidence type="ECO:0000256" key="1">
    <source>
        <dbReference type="SAM" id="Phobius"/>
    </source>
</evidence>